<keyword evidence="2" id="KW-1185">Reference proteome</keyword>
<dbReference type="Proteomes" id="UP000092462">
    <property type="component" value="Unassembled WGS sequence"/>
</dbReference>
<dbReference type="KEGG" id="ppap:129802379"/>
<reference evidence="1" key="1">
    <citation type="submission" date="2022-08" db="UniProtKB">
        <authorList>
            <consortium name="EnsemblMetazoa"/>
        </authorList>
    </citation>
    <scope>IDENTIFICATION</scope>
    <source>
        <strain evidence="1">Israel</strain>
    </source>
</reference>
<dbReference type="RefSeq" id="XP_055704116.1">
    <property type="nucleotide sequence ID" value="XM_055848141.1"/>
</dbReference>
<proteinExistence type="predicted"/>
<evidence type="ECO:0000313" key="1">
    <source>
        <dbReference type="EnsemblMetazoa" id="PPAI005752-PA"/>
    </source>
</evidence>
<sequence length="82" mass="9949">MKIIYLLLALIALCAARVHHHKGHRVHFQASHEHDNMHMHQMHPDHQNMNHLNNQQHQASNHWFNVPHYDYYGRQHQSKPHF</sequence>
<dbReference type="VEuPathDB" id="VectorBase:PPAI005752"/>
<dbReference type="EMBL" id="AJVK01031489">
    <property type="status" value="NOT_ANNOTATED_CDS"/>
    <property type="molecule type" value="Genomic_DNA"/>
</dbReference>
<dbReference type="EnsemblMetazoa" id="PPAI005752-RA">
    <property type="protein sequence ID" value="PPAI005752-PA"/>
    <property type="gene ID" value="PPAI005752"/>
</dbReference>
<name>A0A1B0DCY1_PHLPP</name>
<dbReference type="VEuPathDB" id="VectorBase:PPAPM1_002207"/>
<evidence type="ECO:0000313" key="2">
    <source>
        <dbReference type="Proteomes" id="UP000092462"/>
    </source>
</evidence>
<protein>
    <submittedName>
        <fullName evidence="1">Uncharacterized protein</fullName>
    </submittedName>
</protein>
<accession>A0A1B0DCY1</accession>
<dbReference type="AlphaFoldDB" id="A0A1B0DCY1"/>
<dbReference type="GeneID" id="129802379"/>
<organism evidence="1 2">
    <name type="scientific">Phlebotomus papatasi</name>
    <name type="common">Sandfly</name>
    <dbReference type="NCBI Taxonomy" id="29031"/>
    <lineage>
        <taxon>Eukaryota</taxon>
        <taxon>Metazoa</taxon>
        <taxon>Ecdysozoa</taxon>
        <taxon>Arthropoda</taxon>
        <taxon>Hexapoda</taxon>
        <taxon>Insecta</taxon>
        <taxon>Pterygota</taxon>
        <taxon>Neoptera</taxon>
        <taxon>Endopterygota</taxon>
        <taxon>Diptera</taxon>
        <taxon>Nematocera</taxon>
        <taxon>Psychodoidea</taxon>
        <taxon>Psychodidae</taxon>
        <taxon>Phlebotomus</taxon>
        <taxon>Phlebotomus</taxon>
    </lineage>
</organism>